<protein>
    <submittedName>
        <fullName evidence="9">Site-specific integrase</fullName>
    </submittedName>
</protein>
<dbReference type="Pfam" id="PF00589">
    <property type="entry name" value="Phage_integrase"/>
    <property type="match status" value="1"/>
</dbReference>
<name>A0ABR7HFJ3_9FIRM</name>
<dbReference type="InterPro" id="IPR044068">
    <property type="entry name" value="CB"/>
</dbReference>
<dbReference type="Pfam" id="PF14659">
    <property type="entry name" value="Phage_int_SAM_3"/>
    <property type="match status" value="1"/>
</dbReference>
<dbReference type="Proteomes" id="UP000634672">
    <property type="component" value="Unassembled WGS sequence"/>
</dbReference>
<feature type="domain" description="Core-binding (CB)" evidence="8">
    <location>
        <begin position="69"/>
        <end position="161"/>
    </location>
</feature>
<dbReference type="InterPro" id="IPR013762">
    <property type="entry name" value="Integrase-like_cat_sf"/>
</dbReference>
<evidence type="ECO:0000256" key="1">
    <source>
        <dbReference type="ARBA" id="ARBA00003283"/>
    </source>
</evidence>
<dbReference type="Gene3D" id="1.10.150.130">
    <property type="match status" value="1"/>
</dbReference>
<dbReference type="SUPFAM" id="SSF56349">
    <property type="entry name" value="DNA breaking-rejoining enzymes"/>
    <property type="match status" value="1"/>
</dbReference>
<evidence type="ECO:0000313" key="9">
    <source>
        <dbReference type="EMBL" id="MBC5711952.1"/>
    </source>
</evidence>
<evidence type="ECO:0000256" key="2">
    <source>
        <dbReference type="ARBA" id="ARBA00008857"/>
    </source>
</evidence>
<feature type="domain" description="Tyr recombinase" evidence="7">
    <location>
        <begin position="220"/>
        <end position="432"/>
    </location>
</feature>
<organism evidence="9 10">
    <name type="scientific">Hungatella hominis</name>
    <dbReference type="NCBI Taxonomy" id="2763050"/>
    <lineage>
        <taxon>Bacteria</taxon>
        <taxon>Bacillati</taxon>
        <taxon>Bacillota</taxon>
        <taxon>Clostridia</taxon>
        <taxon>Lachnospirales</taxon>
        <taxon>Lachnospiraceae</taxon>
        <taxon>Hungatella</taxon>
    </lineage>
</organism>
<dbReference type="InterPro" id="IPR004107">
    <property type="entry name" value="Integrase_SAM-like_N"/>
</dbReference>
<dbReference type="PROSITE" id="PS51900">
    <property type="entry name" value="CB"/>
    <property type="match status" value="1"/>
</dbReference>
<dbReference type="CDD" id="cd01189">
    <property type="entry name" value="INT_ICEBs1_C_like"/>
    <property type="match status" value="1"/>
</dbReference>
<gene>
    <name evidence="9" type="ORF">H8S75_28910</name>
</gene>
<dbReference type="InterPro" id="IPR002104">
    <property type="entry name" value="Integrase_catalytic"/>
</dbReference>
<evidence type="ECO:0000256" key="4">
    <source>
        <dbReference type="ARBA" id="ARBA00023125"/>
    </source>
</evidence>
<evidence type="ECO:0000313" key="10">
    <source>
        <dbReference type="Proteomes" id="UP000634672"/>
    </source>
</evidence>
<dbReference type="PROSITE" id="PS51898">
    <property type="entry name" value="TYR_RECOMBINASE"/>
    <property type="match status" value="1"/>
</dbReference>
<proteinExistence type="inferred from homology"/>
<reference evidence="9 10" key="1">
    <citation type="submission" date="2020-08" db="EMBL/GenBank/DDBJ databases">
        <title>Genome public.</title>
        <authorList>
            <person name="Liu C."/>
            <person name="Sun Q."/>
        </authorList>
    </citation>
    <scope>NUCLEOTIDE SEQUENCE [LARGE SCALE GENOMIC DNA]</scope>
    <source>
        <strain evidence="9 10">NSJ-66</strain>
    </source>
</reference>
<dbReference type="InterPro" id="IPR011010">
    <property type="entry name" value="DNA_brk_join_enz"/>
</dbReference>
<comment type="function">
    <text evidence="1">Site-specific tyrosine recombinase, which acts by catalyzing the cutting and rejoining of the recombining DNA molecules.</text>
</comment>
<evidence type="ECO:0000256" key="5">
    <source>
        <dbReference type="ARBA" id="ARBA00023172"/>
    </source>
</evidence>
<keyword evidence="4 6" id="KW-0238">DNA-binding</keyword>
<sequence>MPSIRKKGNNYEITISNGYDSSGRKITVSRTFTPKDTWNEERTKKEVEKFAIRLEEKVKNGYNVKADNITLEKLSVLFLEDVKPPEVERTTYYDYTRRLQMRIIPILGREKITNINGHTIKEYSSQLRKDGIRLDGKSGGLSEGSINKDKAVISSLLSYAVYEGLLSINPLIYSGKRRGRQKASKEYTVDYFTIDQTKWFLWALENEIEIKHKAHECKRKDGSKYMVKEYTQKWKLPIKWRVFFMLSLFTGERRGEVISLTWEDLDFETGEVNTEISTVCVEGKVYHKDTKTHASRCPVVPLFVMEAAAELLKEQKKESLQLGDQWVGYKGSKFKKNFVFTQWNGQQMNLGSPRHEFKRLIRIYNDNVAKSEEDLLPETVTLHDLRHTAASILISNGLDVQSVAGVLGHADPTTTLNIYSYFFRSKNKEAANIMENVLRPSPQNQNEQVI</sequence>
<comment type="similarity">
    <text evidence="2">Belongs to the 'phage' integrase family.</text>
</comment>
<evidence type="ECO:0000259" key="8">
    <source>
        <dbReference type="PROSITE" id="PS51900"/>
    </source>
</evidence>
<evidence type="ECO:0000256" key="6">
    <source>
        <dbReference type="PROSITE-ProRule" id="PRU01248"/>
    </source>
</evidence>
<dbReference type="Gene3D" id="1.10.443.10">
    <property type="entry name" value="Intergrase catalytic core"/>
    <property type="match status" value="1"/>
</dbReference>
<keyword evidence="5" id="KW-0233">DNA recombination</keyword>
<keyword evidence="10" id="KW-1185">Reference proteome</keyword>
<accession>A0ABR7HFJ3</accession>
<keyword evidence="3" id="KW-0229">DNA integration</keyword>
<dbReference type="PANTHER" id="PTHR30349:SF64">
    <property type="entry name" value="PROPHAGE INTEGRASE INTD-RELATED"/>
    <property type="match status" value="1"/>
</dbReference>
<comment type="caution">
    <text evidence="9">The sequence shown here is derived from an EMBL/GenBank/DDBJ whole genome shotgun (WGS) entry which is preliminary data.</text>
</comment>
<evidence type="ECO:0000256" key="3">
    <source>
        <dbReference type="ARBA" id="ARBA00022908"/>
    </source>
</evidence>
<dbReference type="RefSeq" id="WP_187024482.1">
    <property type="nucleotide sequence ID" value="NZ_JACOPB010000024.1"/>
</dbReference>
<dbReference type="InterPro" id="IPR050090">
    <property type="entry name" value="Tyrosine_recombinase_XerCD"/>
</dbReference>
<dbReference type="PANTHER" id="PTHR30349">
    <property type="entry name" value="PHAGE INTEGRASE-RELATED"/>
    <property type="match status" value="1"/>
</dbReference>
<evidence type="ECO:0000259" key="7">
    <source>
        <dbReference type="PROSITE" id="PS51898"/>
    </source>
</evidence>
<dbReference type="EMBL" id="JACOPB010000024">
    <property type="protein sequence ID" value="MBC5711952.1"/>
    <property type="molecule type" value="Genomic_DNA"/>
</dbReference>
<dbReference type="InterPro" id="IPR010998">
    <property type="entry name" value="Integrase_recombinase_N"/>
</dbReference>